<keyword evidence="3" id="KW-1185">Reference proteome</keyword>
<protein>
    <submittedName>
        <fullName evidence="2">Uncharacterized protein</fullName>
    </submittedName>
</protein>
<dbReference type="RefSeq" id="XP_060313226.1">
    <property type="nucleotide sequence ID" value="XM_060456952.1"/>
</dbReference>
<proteinExistence type="predicted"/>
<reference evidence="2 3" key="1">
    <citation type="submission" date="2016-10" db="EMBL/GenBank/DDBJ databases">
        <title>The genome sequence of Colletotrichum fioriniae PJ7.</title>
        <authorList>
            <person name="Baroncelli R."/>
        </authorList>
    </citation>
    <scope>NUCLEOTIDE SEQUENCE [LARGE SCALE GENOMIC DNA]</scope>
    <source>
        <strain evidence="2 3">IMI 309622</strain>
    </source>
</reference>
<evidence type="ECO:0000256" key="1">
    <source>
        <dbReference type="SAM" id="MobiDB-lite"/>
    </source>
</evidence>
<name>A0AAJ0DZZ2_9PEZI</name>
<sequence>MNIFPTLSPPLRHTYTFLSSHSFAHPTRQHPTPPKLFPLHSHAA</sequence>
<comment type="caution">
    <text evidence="2">The sequence shown here is derived from an EMBL/GenBank/DDBJ whole genome shotgun (WGS) entry which is preliminary data.</text>
</comment>
<dbReference type="AlphaFoldDB" id="A0AAJ0DZZ2"/>
<dbReference type="Proteomes" id="UP001240678">
    <property type="component" value="Unassembled WGS sequence"/>
</dbReference>
<evidence type="ECO:0000313" key="3">
    <source>
        <dbReference type="Proteomes" id="UP001240678"/>
    </source>
</evidence>
<organism evidence="2 3">
    <name type="scientific">Colletotrichum costaricense</name>
    <dbReference type="NCBI Taxonomy" id="1209916"/>
    <lineage>
        <taxon>Eukaryota</taxon>
        <taxon>Fungi</taxon>
        <taxon>Dikarya</taxon>
        <taxon>Ascomycota</taxon>
        <taxon>Pezizomycotina</taxon>
        <taxon>Sordariomycetes</taxon>
        <taxon>Hypocreomycetidae</taxon>
        <taxon>Glomerellales</taxon>
        <taxon>Glomerellaceae</taxon>
        <taxon>Colletotrichum</taxon>
        <taxon>Colletotrichum acutatum species complex</taxon>
    </lineage>
</organism>
<gene>
    <name evidence="2" type="ORF">CCOS01_08791</name>
</gene>
<evidence type="ECO:0000313" key="2">
    <source>
        <dbReference type="EMBL" id="KAK1526373.1"/>
    </source>
</evidence>
<accession>A0AAJ0DZZ2</accession>
<dbReference type="EMBL" id="MOOE01000008">
    <property type="protein sequence ID" value="KAK1526373.1"/>
    <property type="molecule type" value="Genomic_DNA"/>
</dbReference>
<feature type="region of interest" description="Disordered" evidence="1">
    <location>
        <begin position="23"/>
        <end position="44"/>
    </location>
</feature>
<dbReference type="GeneID" id="85340499"/>